<evidence type="ECO:0000256" key="1">
    <source>
        <dbReference type="SAM" id="Coils"/>
    </source>
</evidence>
<evidence type="ECO:0000259" key="2">
    <source>
        <dbReference type="Pfam" id="PF05670"/>
    </source>
</evidence>
<dbReference type="GO" id="GO:0072344">
    <property type="term" value="P:rescue of stalled ribosome"/>
    <property type="evidence" value="ECO:0007669"/>
    <property type="project" value="TreeGrafter"/>
</dbReference>
<dbReference type="PANTHER" id="PTHR15239:SF6">
    <property type="entry name" value="RIBOSOME QUALITY CONTROL COMPLEX SUBUNIT NEMF"/>
    <property type="match status" value="1"/>
</dbReference>
<dbReference type="PANTHER" id="PTHR15239">
    <property type="entry name" value="NUCLEAR EXPORT MEDIATOR FACTOR NEMF"/>
    <property type="match status" value="1"/>
</dbReference>
<dbReference type="Gene3D" id="2.30.310.10">
    <property type="entry name" value="ibrinogen binding protein from staphylococcus aureus domain"/>
    <property type="match status" value="1"/>
</dbReference>
<proteinExistence type="predicted"/>
<evidence type="ECO:0000313" key="4">
    <source>
        <dbReference type="Proteomes" id="UP000650616"/>
    </source>
</evidence>
<feature type="coiled-coil region" evidence="1">
    <location>
        <begin position="271"/>
        <end position="305"/>
    </location>
</feature>
<keyword evidence="4" id="KW-1185">Reference proteome</keyword>
<dbReference type="RefSeq" id="WP_170015937.1">
    <property type="nucleotide sequence ID" value="NZ_CP012545.1"/>
</dbReference>
<reference evidence="3 4" key="1">
    <citation type="submission" date="2015-08" db="EMBL/GenBank/DDBJ databases">
        <title>Comparative genomics of the Campylobacter concisus group.</title>
        <authorList>
            <person name="Yee E."/>
            <person name="Chapman M.H."/>
            <person name="Huynh S."/>
            <person name="Bono J.L."/>
            <person name="On S.L."/>
            <person name="St Leger J."/>
            <person name="Foster G."/>
            <person name="Parker C.T."/>
            <person name="Miller W.G."/>
        </authorList>
    </citation>
    <scope>NUCLEOTIDE SEQUENCE [LARGE SCALE GENOMIC DNA]</scope>
    <source>
        <strain evidence="3 4">RM9337</strain>
    </source>
</reference>
<comment type="caution">
    <text evidence="3">The sequence shown here is derived from an EMBL/GenBank/DDBJ whole genome shotgun (WGS) entry which is preliminary data.</text>
</comment>
<dbReference type="EMBL" id="LIWG01000003">
    <property type="protein sequence ID" value="MBE3607906.1"/>
    <property type="molecule type" value="Genomic_DNA"/>
</dbReference>
<name>A0AAW3ZV70_9BACT</name>
<dbReference type="Pfam" id="PF05833">
    <property type="entry name" value="NFACT_N"/>
    <property type="match status" value="2"/>
</dbReference>
<dbReference type="GO" id="GO:0043023">
    <property type="term" value="F:ribosomal large subunit binding"/>
    <property type="evidence" value="ECO:0007669"/>
    <property type="project" value="TreeGrafter"/>
</dbReference>
<organism evidence="3 4">
    <name type="scientific">Campylobacter californiensis</name>
    <dbReference type="NCBI Taxonomy" id="1032243"/>
    <lineage>
        <taxon>Bacteria</taxon>
        <taxon>Pseudomonadati</taxon>
        <taxon>Campylobacterota</taxon>
        <taxon>Epsilonproteobacteria</taxon>
        <taxon>Campylobacterales</taxon>
        <taxon>Campylobacteraceae</taxon>
        <taxon>Campylobacter</taxon>
    </lineage>
</organism>
<evidence type="ECO:0000313" key="3">
    <source>
        <dbReference type="EMBL" id="MBE3607906.1"/>
    </source>
</evidence>
<dbReference type="InterPro" id="IPR051608">
    <property type="entry name" value="RQC_Subunit_NEMF"/>
</dbReference>
<dbReference type="AlphaFoldDB" id="A0AAW3ZV70"/>
<dbReference type="Pfam" id="PF05670">
    <property type="entry name" value="NFACT-R_1"/>
    <property type="match status" value="1"/>
</dbReference>
<dbReference type="GO" id="GO:0000049">
    <property type="term" value="F:tRNA binding"/>
    <property type="evidence" value="ECO:0007669"/>
    <property type="project" value="TreeGrafter"/>
</dbReference>
<keyword evidence="1" id="KW-0175">Coiled coil</keyword>
<dbReference type="InterPro" id="IPR008532">
    <property type="entry name" value="NFACT_RNA-bd"/>
</dbReference>
<accession>A0AAW3ZV70</accession>
<sequence length="437" mass="50457">MKYAHLQTLAKYFSKFKKINDIKRVGDMLLLINFDGNDIFFDLAKSGSAIYQNSEFKAIKTYNAPFDNALKKRLKSSKILEIKCLENNRILQISTSFDGSYKSIKSELYLEFTGRFTNAIITDENGVIIDALRHIENNFRQIKPGRVLKQLEAIAIKEKPCDEILDFNEFFKSEFNRLNRQNLENLRAVKMAQVQKKLQALQASLEALESEESLKSQSEDLRKKAGVLLANLSNLDEFQREFELSDFGGQKINFTLEDTPKVSANLYFTKAKRLTQKAHGVKLERENLNEKIKFYLSLEEMLENAKSLNELEILYPKRANIQKTQKNESENIQNFYIKEFKISIGRNEKGNIELLKNSKKDDIWLHLKDIPSAHVIIKTNKTKLDEEILNFAAKICVNFSVSGAGRYEVDYTKRQNVKISNGANVNYIDFRTIVVVK</sequence>
<feature type="domain" description="NFACT RNA-binding" evidence="2">
    <location>
        <begin position="340"/>
        <end position="421"/>
    </location>
</feature>
<dbReference type="GO" id="GO:1990112">
    <property type="term" value="C:RQC complex"/>
    <property type="evidence" value="ECO:0007669"/>
    <property type="project" value="TreeGrafter"/>
</dbReference>
<dbReference type="Proteomes" id="UP000650616">
    <property type="component" value="Unassembled WGS sequence"/>
</dbReference>
<gene>
    <name evidence="3" type="ORF">CCAL9337_04065</name>
</gene>
<protein>
    <submittedName>
        <fullName evidence="3">DUF814 domain-containing protein</fullName>
    </submittedName>
</protein>